<accession>A0A366KNX1</accession>
<dbReference type="Pfam" id="PF05630">
    <property type="entry name" value="NPP1"/>
    <property type="match status" value="1"/>
</dbReference>
<evidence type="ECO:0000313" key="1">
    <source>
        <dbReference type="EMBL" id="RBQ03361.1"/>
    </source>
</evidence>
<reference evidence="1 2" key="1">
    <citation type="submission" date="2018-07" db="EMBL/GenBank/DDBJ databases">
        <title>A draft genome of a endophytic bacteria, a new species of Pedobacter.</title>
        <authorList>
            <person name="Zhang Z.D."/>
            <person name="Chen Z.J."/>
        </authorList>
    </citation>
    <scope>NUCLEOTIDE SEQUENCE [LARGE SCALE GENOMIC DNA]</scope>
    <source>
        <strain evidence="1 2">RS10</strain>
    </source>
</reference>
<proteinExistence type="predicted"/>
<name>A0A366KNX1_9SPHI</name>
<gene>
    <name evidence="1" type="ORF">DRW42_22460</name>
</gene>
<dbReference type="AlphaFoldDB" id="A0A366KNX1"/>
<protein>
    <submittedName>
        <fullName evidence="1">Uncharacterized protein</fullName>
    </submittedName>
</protein>
<comment type="caution">
    <text evidence="1">The sequence shown here is derived from an EMBL/GenBank/DDBJ whole genome shotgun (WGS) entry which is preliminary data.</text>
</comment>
<evidence type="ECO:0000313" key="2">
    <source>
        <dbReference type="Proteomes" id="UP000252081"/>
    </source>
</evidence>
<dbReference type="Proteomes" id="UP000252081">
    <property type="component" value="Unassembled WGS sequence"/>
</dbReference>
<keyword evidence="2" id="KW-1185">Reference proteome</keyword>
<organism evidence="1 2">
    <name type="scientific">Pedobacter miscanthi</name>
    <dbReference type="NCBI Taxonomy" id="2259170"/>
    <lineage>
        <taxon>Bacteria</taxon>
        <taxon>Pseudomonadati</taxon>
        <taxon>Bacteroidota</taxon>
        <taxon>Sphingobacteriia</taxon>
        <taxon>Sphingobacteriales</taxon>
        <taxon>Sphingobacteriaceae</taxon>
        <taxon>Pedobacter</taxon>
    </lineage>
</organism>
<dbReference type="OrthoDB" id="628167at2"/>
<sequence>MVALAIALTQCKKDEHTNTETTTLKKPTTTSTVEANRTGAQFMCADCQESGSKITGSTAFDLAWTFSPILKFDRAAPDYPTSVEDIWASTDQNSIVCNGTLVMVNRTAPRSKSFPTYYEVQQHPNSPNKVFIDFWWTYKTQSTCFANLGGHDYDWEHVVVQVNTQTNRIVTVTYFQHSGWYTKDYRNIAAGTRPPVFVGKKAHGSYHFGNSVSFPGYDCTYYGDYRNPNGSADEVLTWNNSLYEISCNSAQFSFNGNFGGIGKGPLYRYRAYWSFSSCSGTAGITGSDGCSQSDFPEGTQIGSIN</sequence>
<dbReference type="EMBL" id="QNQU01000023">
    <property type="protein sequence ID" value="RBQ03361.1"/>
    <property type="molecule type" value="Genomic_DNA"/>
</dbReference>
<dbReference type="InterPro" id="IPR008701">
    <property type="entry name" value="NPP1"/>
</dbReference>